<gene>
    <name evidence="2" type="ORF">G3I71_13580</name>
</gene>
<name>A0A6B3BR76_9ACTN</name>
<dbReference type="SUPFAM" id="SSF53474">
    <property type="entry name" value="alpha/beta-Hydrolases"/>
    <property type="match status" value="1"/>
</dbReference>
<evidence type="ECO:0000313" key="2">
    <source>
        <dbReference type="EMBL" id="NEC86828.1"/>
    </source>
</evidence>
<organism evidence="2">
    <name type="scientific">Streptomyces sp. SID12501</name>
    <dbReference type="NCBI Taxonomy" id="2706042"/>
    <lineage>
        <taxon>Bacteria</taxon>
        <taxon>Bacillati</taxon>
        <taxon>Actinomycetota</taxon>
        <taxon>Actinomycetes</taxon>
        <taxon>Kitasatosporales</taxon>
        <taxon>Streptomycetaceae</taxon>
        <taxon>Streptomyces</taxon>
    </lineage>
</organism>
<dbReference type="AlphaFoldDB" id="A0A6B3BR76"/>
<evidence type="ECO:0000256" key="1">
    <source>
        <dbReference type="SAM" id="MobiDB-lite"/>
    </source>
</evidence>
<dbReference type="EMBL" id="JAAGLU010000009">
    <property type="protein sequence ID" value="NEC86828.1"/>
    <property type="molecule type" value="Genomic_DNA"/>
</dbReference>
<sequence length="179" mass="20053">MGRPAVKALTRLRWFGLKGMGFAERFVNRSLVQVTRYMTEPDVYGEVQSRIADLIEPDTKVVIGHSLGSVAAYEAALLLDRELPLLLTLGSPLGLRSIVYDRLEGDHEVPKKVQRWVNLVDKDDVVAAEPDLRKRFADPRGVLVSDWTLDNGEDDPHSAQSYLTKRQTGEAVRTGLARR</sequence>
<reference evidence="2" key="1">
    <citation type="submission" date="2020-01" db="EMBL/GenBank/DDBJ databases">
        <title>Insect and environment-associated Actinomycetes.</title>
        <authorList>
            <person name="Currrie C."/>
            <person name="Chevrette M."/>
            <person name="Carlson C."/>
            <person name="Stubbendieck R."/>
            <person name="Wendt-Pienkowski E."/>
        </authorList>
    </citation>
    <scope>NUCLEOTIDE SEQUENCE</scope>
    <source>
        <strain evidence="2">SID12501</strain>
    </source>
</reference>
<accession>A0A6B3BR76</accession>
<feature type="region of interest" description="Disordered" evidence="1">
    <location>
        <begin position="147"/>
        <end position="179"/>
    </location>
</feature>
<proteinExistence type="predicted"/>
<dbReference type="Gene3D" id="3.40.50.1820">
    <property type="entry name" value="alpha/beta hydrolase"/>
    <property type="match status" value="1"/>
</dbReference>
<dbReference type="RefSeq" id="WP_164314358.1">
    <property type="nucleotide sequence ID" value="NZ_JAAGLU010000009.1"/>
</dbReference>
<comment type="caution">
    <text evidence="2">The sequence shown here is derived from an EMBL/GenBank/DDBJ whole genome shotgun (WGS) entry which is preliminary data.</text>
</comment>
<dbReference type="InterPro" id="IPR029058">
    <property type="entry name" value="AB_hydrolase_fold"/>
</dbReference>
<evidence type="ECO:0008006" key="3">
    <source>
        <dbReference type="Google" id="ProtNLM"/>
    </source>
</evidence>
<protein>
    <recommendedName>
        <fullName evidence="3">Alpha/beta hydrolase</fullName>
    </recommendedName>
</protein>